<dbReference type="AlphaFoldDB" id="A0A937D184"/>
<dbReference type="Proteomes" id="UP000605848">
    <property type="component" value="Unassembled WGS sequence"/>
</dbReference>
<protein>
    <submittedName>
        <fullName evidence="1">Uncharacterized protein</fullName>
    </submittedName>
</protein>
<reference evidence="1" key="1">
    <citation type="submission" date="2021-01" db="EMBL/GenBank/DDBJ databases">
        <title>Microvirga sp.</title>
        <authorList>
            <person name="Kim M.K."/>
        </authorList>
    </citation>
    <scope>NUCLEOTIDE SEQUENCE</scope>
    <source>
        <strain evidence="1">5420S-16</strain>
    </source>
</reference>
<name>A0A937D184_9HYPH</name>
<comment type="caution">
    <text evidence="1">The sequence shown here is derived from an EMBL/GenBank/DDBJ whole genome shotgun (WGS) entry which is preliminary data.</text>
</comment>
<gene>
    <name evidence="1" type="ORF">JKG68_07710</name>
</gene>
<keyword evidence="2" id="KW-1185">Reference proteome</keyword>
<dbReference type="PANTHER" id="PTHR42692:SF1">
    <property type="entry name" value="NUCLEOTIDE PYROPHOSPHOHYDROLASE"/>
    <property type="match status" value="1"/>
</dbReference>
<dbReference type="EMBL" id="JAEQMY010000008">
    <property type="protein sequence ID" value="MBL0403845.1"/>
    <property type="molecule type" value="Genomic_DNA"/>
</dbReference>
<dbReference type="InterPro" id="IPR045425">
    <property type="entry name" value="DUF6508"/>
</dbReference>
<dbReference type="Pfam" id="PF20118">
    <property type="entry name" value="DUF6508"/>
    <property type="match status" value="1"/>
</dbReference>
<evidence type="ECO:0000313" key="2">
    <source>
        <dbReference type="Proteomes" id="UP000605848"/>
    </source>
</evidence>
<organism evidence="1 2">
    <name type="scientific">Microvirga aerilata</name>
    <dbReference type="NCBI Taxonomy" id="670292"/>
    <lineage>
        <taxon>Bacteria</taxon>
        <taxon>Pseudomonadati</taxon>
        <taxon>Pseudomonadota</taxon>
        <taxon>Alphaproteobacteria</taxon>
        <taxon>Hyphomicrobiales</taxon>
        <taxon>Methylobacteriaceae</taxon>
        <taxon>Microvirga</taxon>
    </lineage>
</organism>
<evidence type="ECO:0000313" key="1">
    <source>
        <dbReference type="EMBL" id="MBL0403845.1"/>
    </source>
</evidence>
<accession>A0A937D184</accession>
<dbReference type="InterPro" id="IPR047046">
    <property type="entry name" value="YpjD/YvdC"/>
</dbReference>
<sequence>MMLTELALDFAEPALQNGNWTLREQLEALASFLPTFTAPGFSFGHTVESRKTGDVWSIPYYATAPEADDFVQVANDYGWVRSFDWGEWAHSNEGKLFRTNLGALDHASPNQIAKVLTAVIRSDRFSEGALGNAFASGMLTRIVRRAKALLDDIGPTTA</sequence>
<dbReference type="PANTHER" id="PTHR42692">
    <property type="entry name" value="NUCLEOTIDE PYROPHOSPHOHYDROLASE"/>
    <property type="match status" value="1"/>
</dbReference>
<proteinExistence type="predicted"/>
<dbReference type="RefSeq" id="WP_202057690.1">
    <property type="nucleotide sequence ID" value="NZ_JAEQMY010000008.1"/>
</dbReference>